<dbReference type="SUPFAM" id="SSF57845">
    <property type="entry name" value="B-box zinc-binding domain"/>
    <property type="match status" value="1"/>
</dbReference>
<evidence type="ECO:0000256" key="6">
    <source>
        <dbReference type="SAM" id="MobiDB-lite"/>
    </source>
</evidence>
<evidence type="ECO:0000313" key="10">
    <source>
        <dbReference type="Proteomes" id="UP000694389"/>
    </source>
</evidence>
<evidence type="ECO:0000313" key="9">
    <source>
        <dbReference type="Ensembl" id="ENSDLAP00005065848.1"/>
    </source>
</evidence>
<dbReference type="GO" id="GO:0045087">
    <property type="term" value="P:innate immune response"/>
    <property type="evidence" value="ECO:0007669"/>
    <property type="project" value="TreeGrafter"/>
</dbReference>
<accession>A0A8P4K3B2</accession>
<evidence type="ECO:0000259" key="7">
    <source>
        <dbReference type="PROSITE" id="PS50016"/>
    </source>
</evidence>
<keyword evidence="5" id="KW-0175">Coiled coil</keyword>
<feature type="region of interest" description="Disordered" evidence="6">
    <location>
        <begin position="383"/>
        <end position="476"/>
    </location>
</feature>
<feature type="compositionally biased region" description="Polar residues" evidence="6">
    <location>
        <begin position="649"/>
        <end position="660"/>
    </location>
</feature>
<dbReference type="CDD" id="cd19775">
    <property type="entry name" value="Bbox2_TIF1_C-VI"/>
    <property type="match status" value="1"/>
</dbReference>
<dbReference type="SUPFAM" id="SSF57903">
    <property type="entry name" value="FYVE/PHD zinc finger"/>
    <property type="match status" value="1"/>
</dbReference>
<dbReference type="Ensembl" id="ENSDLAT00005073149.1">
    <property type="protein sequence ID" value="ENSDLAP00005065848.1"/>
    <property type="gene ID" value="ENSDLAG00005026987.1"/>
</dbReference>
<dbReference type="SMART" id="SM00249">
    <property type="entry name" value="PHD"/>
    <property type="match status" value="1"/>
</dbReference>
<evidence type="ECO:0000256" key="1">
    <source>
        <dbReference type="ARBA" id="ARBA00022723"/>
    </source>
</evidence>
<dbReference type="GO" id="GO:0008270">
    <property type="term" value="F:zinc ion binding"/>
    <property type="evidence" value="ECO:0007669"/>
    <property type="project" value="UniProtKB-KW"/>
</dbReference>
<dbReference type="InterPro" id="IPR013083">
    <property type="entry name" value="Znf_RING/FYVE/PHD"/>
</dbReference>
<keyword evidence="3" id="KW-0862">Zinc</keyword>
<dbReference type="GeneTree" id="ENSGT00940000159099"/>
<dbReference type="GO" id="GO:0061630">
    <property type="term" value="F:ubiquitin protein ligase activity"/>
    <property type="evidence" value="ECO:0007669"/>
    <property type="project" value="TreeGrafter"/>
</dbReference>
<dbReference type="InterPro" id="IPR001965">
    <property type="entry name" value="Znf_PHD"/>
</dbReference>
<sequence length="1013" mass="111032">MLLGYPLHKYHQFPRETHKDVVFSGVFSTASAEIQHRSSGLLQPVLGLWVPGSDWGSARLDFRLLEWILRHFHPNCPPGRHPKLGGAWSKRDNADVTDISSLLSMETPAEPGNSFSQQCSSCDASSARCWCQDCNEALCDDCVSAHRRVTVTRSHRILNQPPAAGGVSTPPIKFCRLHPSEPLKLFCFTCSQLTCRDCQLMAHMNHRYQFVSEALDNLKKHVEDLVQPIRAHRDTIRQSILDMETRKQDVVRSATQLRMELQQSYNILVQHLKKRMEDILEDVKMVSQTELVLIQQRMRKMKQLQQNQQSLTETAEKARTTDDVLALLSHTVQVKSQLKDLVDQDSSPPEKMSVMNVVTDSDSLRTLFSFGKLNVSWVPFSVSPTSNQSRDTPASSSSLPPTSLTLLPQTSTTFNSPVPPAPTTCSTLMSASNQSRSPVTAASFRQPSSSTAETLSNPGRDPTRGQTNQPVSLGFYSSAGPSPSCKVVKVIQPSVGPNQPAAPGPPTNVHTVYRMSYVPEFLSPAASKPSDTTSQKSLFHLLPPPSSSSSSPSLTLSTSTCLSPSRGTLPQTGNTCDSPVPVHCPSTSRSPSSQSDASGMSTTKQHPSCDTLRTSHLEEKRSQVSTSVIATGDQISVGLGPTAPPSVPLSCSSPNHQPQSPVVRAVADSACDRSVQQVAARRQEPAENEPTSTVSEETEPAGKLPAAEEPSSVIGRPDCSLSQWQPTVPLFRLPVSMPPPGCPLPGFRLVLGDAEDEIYLEEMSEDSQSHVDDVTDDVIEPPESPVTLVMVSCSACGSANASIICSACGRGYHRDCHVPPVGPHMWSEWICSLCQDLSDPSDPYSSDRPQRPQSPCLGLQDQRRCESLLLYLKVEGCSRLSESGFVWSQLTLLSERLTLHRPPSYPTAAEFLTDIWILLRDAEDDDVLNKLRDSFQSRLTQTFGSELHPSVLMPTANGEVRGHAKGSEVTSQEQEVVTREFQLSTVRKRLREFLSGPRGSKRTKHLNWTTSDL</sequence>
<evidence type="ECO:0000259" key="8">
    <source>
        <dbReference type="PROSITE" id="PS50119"/>
    </source>
</evidence>
<feature type="compositionally biased region" description="Polar residues" evidence="6">
    <location>
        <begin position="599"/>
        <end position="612"/>
    </location>
</feature>
<dbReference type="SMART" id="SM00336">
    <property type="entry name" value="BBOX"/>
    <property type="match status" value="2"/>
</dbReference>
<dbReference type="Gene3D" id="3.30.160.60">
    <property type="entry name" value="Classic Zinc Finger"/>
    <property type="match status" value="1"/>
</dbReference>
<dbReference type="PANTHER" id="PTHR25462">
    <property type="entry name" value="BONUS, ISOFORM C-RELATED"/>
    <property type="match status" value="1"/>
</dbReference>
<keyword evidence="10" id="KW-1185">Reference proteome</keyword>
<feature type="compositionally biased region" description="Low complexity" evidence="6">
    <location>
        <begin position="392"/>
        <end position="413"/>
    </location>
</feature>
<evidence type="ECO:0008006" key="11">
    <source>
        <dbReference type="Google" id="ProtNLM"/>
    </source>
</evidence>
<feature type="domain" description="B box-type" evidence="8">
    <location>
        <begin position="170"/>
        <end position="211"/>
    </location>
</feature>
<feature type="domain" description="PHD-type" evidence="7">
    <location>
        <begin position="790"/>
        <end position="837"/>
    </location>
</feature>
<keyword evidence="1" id="KW-0479">Metal-binding</keyword>
<dbReference type="GO" id="GO:0060340">
    <property type="term" value="P:positive regulation of type I interferon-mediated signaling pathway"/>
    <property type="evidence" value="ECO:0007669"/>
    <property type="project" value="TreeGrafter"/>
</dbReference>
<dbReference type="InterPro" id="IPR047153">
    <property type="entry name" value="TRIM45/56/19-like"/>
</dbReference>
<keyword evidence="2 4" id="KW-0863">Zinc-finger</keyword>
<feature type="domain" description="B box-type" evidence="8">
    <location>
        <begin position="119"/>
        <end position="160"/>
    </location>
</feature>
<dbReference type="GO" id="GO:0005654">
    <property type="term" value="C:nucleoplasm"/>
    <property type="evidence" value="ECO:0007669"/>
    <property type="project" value="TreeGrafter"/>
</dbReference>
<proteinExistence type="predicted"/>
<organism evidence="9 10">
    <name type="scientific">Dicentrarchus labrax</name>
    <name type="common">European seabass</name>
    <name type="synonym">Morone labrax</name>
    <dbReference type="NCBI Taxonomy" id="13489"/>
    <lineage>
        <taxon>Eukaryota</taxon>
        <taxon>Metazoa</taxon>
        <taxon>Chordata</taxon>
        <taxon>Craniata</taxon>
        <taxon>Vertebrata</taxon>
        <taxon>Euteleostomi</taxon>
        <taxon>Actinopterygii</taxon>
        <taxon>Neopterygii</taxon>
        <taxon>Teleostei</taxon>
        <taxon>Neoteleostei</taxon>
        <taxon>Acanthomorphata</taxon>
        <taxon>Eupercaria</taxon>
        <taxon>Moronidae</taxon>
        <taxon>Dicentrarchus</taxon>
    </lineage>
</organism>
<name>A0A8P4K3B2_DICLA</name>
<dbReference type="PROSITE" id="PS50119">
    <property type="entry name" value="ZF_BBOX"/>
    <property type="match status" value="2"/>
</dbReference>
<feature type="region of interest" description="Disordered" evidence="6">
    <location>
        <begin position="674"/>
        <end position="719"/>
    </location>
</feature>
<dbReference type="PROSITE" id="PS50016">
    <property type="entry name" value="ZF_PHD_2"/>
    <property type="match status" value="1"/>
</dbReference>
<dbReference type="InterPro" id="IPR000315">
    <property type="entry name" value="Znf_B-box"/>
</dbReference>
<dbReference type="CDD" id="cd15541">
    <property type="entry name" value="PHD_TIF1_like"/>
    <property type="match status" value="1"/>
</dbReference>
<dbReference type="Gene3D" id="3.30.40.10">
    <property type="entry name" value="Zinc/RING finger domain, C3HC4 (zinc finger)"/>
    <property type="match status" value="1"/>
</dbReference>
<feature type="compositionally biased region" description="Low complexity" evidence="6">
    <location>
        <begin position="547"/>
        <end position="565"/>
    </location>
</feature>
<dbReference type="PANTHER" id="PTHR25462:SF299">
    <property type="entry name" value="E3 UBIQUITIN-PROTEIN LIGASE TRIM56"/>
    <property type="match status" value="1"/>
</dbReference>
<dbReference type="PROSITE" id="PS01359">
    <property type="entry name" value="ZF_PHD_1"/>
    <property type="match status" value="1"/>
</dbReference>
<reference evidence="9" key="2">
    <citation type="submission" date="2025-09" db="UniProtKB">
        <authorList>
            <consortium name="Ensembl"/>
        </authorList>
    </citation>
    <scope>IDENTIFICATION</scope>
</reference>
<dbReference type="Pfam" id="PF00643">
    <property type="entry name" value="zf-B_box"/>
    <property type="match status" value="2"/>
</dbReference>
<feature type="compositionally biased region" description="Polar residues" evidence="6">
    <location>
        <begin position="566"/>
        <end position="577"/>
    </location>
</feature>
<feature type="compositionally biased region" description="Polar residues" evidence="6">
    <location>
        <begin position="423"/>
        <end position="457"/>
    </location>
</feature>
<evidence type="ECO:0000256" key="3">
    <source>
        <dbReference type="ARBA" id="ARBA00022833"/>
    </source>
</evidence>
<dbReference type="Proteomes" id="UP000694389">
    <property type="component" value="Unassembled WGS sequence"/>
</dbReference>
<protein>
    <recommendedName>
        <fullName evidence="11">Tripartite motif-containing protein 66</fullName>
    </recommendedName>
</protein>
<evidence type="ECO:0000256" key="2">
    <source>
        <dbReference type="ARBA" id="ARBA00022771"/>
    </source>
</evidence>
<feature type="region of interest" description="Disordered" evidence="6">
    <location>
        <begin position="525"/>
        <end position="661"/>
    </location>
</feature>
<feature type="compositionally biased region" description="Basic and acidic residues" evidence="6">
    <location>
        <begin position="613"/>
        <end position="622"/>
    </location>
</feature>
<reference evidence="9" key="1">
    <citation type="submission" date="2025-08" db="UniProtKB">
        <authorList>
            <consortium name="Ensembl"/>
        </authorList>
    </citation>
    <scope>IDENTIFICATION</scope>
</reference>
<dbReference type="InterPro" id="IPR019787">
    <property type="entry name" value="Znf_PHD-finger"/>
</dbReference>
<evidence type="ECO:0000256" key="4">
    <source>
        <dbReference type="PROSITE-ProRule" id="PRU00024"/>
    </source>
</evidence>
<dbReference type="InterPro" id="IPR011011">
    <property type="entry name" value="Znf_FYVE_PHD"/>
</dbReference>
<evidence type="ECO:0000256" key="5">
    <source>
        <dbReference type="SAM" id="Coils"/>
    </source>
</evidence>
<feature type="compositionally biased region" description="Low complexity" evidence="6">
    <location>
        <begin position="586"/>
        <end position="598"/>
    </location>
</feature>
<dbReference type="AlphaFoldDB" id="A0A8P4K3B2"/>
<dbReference type="InterPro" id="IPR019786">
    <property type="entry name" value="Zinc_finger_PHD-type_CS"/>
</dbReference>
<feature type="coiled-coil region" evidence="5">
    <location>
        <begin position="294"/>
        <end position="321"/>
    </location>
</feature>